<feature type="region of interest" description="Disordered" evidence="1">
    <location>
        <begin position="237"/>
        <end position="281"/>
    </location>
</feature>
<sequence length="281" mass="28913">MMTRSAGILPSALERRGRRGFTGTLRVEGSPGGTVTMRGGLIVAASTPAAPGPEPLLLRSGRISEADWTAAFTAGAPGGRLGDELVRRGLLGDAGLQVVTRTAIVDAVFAMALGGVRTCTAVPDGPGEDGEDVPPVLLPADPGLPADRVGREVERRLAALEAWSLLPLTAPLSARSRPRATAAARDAAAGGGRRAVLDRADGRRTPRDIAFALGRGLFSVLGDLATLYEDGLVEEGLAEERAPAPPPVPAPRPVPPDVPSGPHGSFGAPGELPRRRRRPSG</sequence>
<dbReference type="EMBL" id="JADBDZ010000001">
    <property type="protein sequence ID" value="MBE1537199.1"/>
    <property type="molecule type" value="Genomic_DNA"/>
</dbReference>
<dbReference type="Proteomes" id="UP000627838">
    <property type="component" value="Unassembled WGS sequence"/>
</dbReference>
<proteinExistence type="predicted"/>
<feature type="compositionally biased region" description="Low complexity" evidence="1">
    <location>
        <begin position="175"/>
        <end position="188"/>
    </location>
</feature>
<dbReference type="RefSeq" id="WP_192763116.1">
    <property type="nucleotide sequence ID" value="NZ_JADBDZ010000001.1"/>
</dbReference>
<keyword evidence="3" id="KW-1185">Reference proteome</keyword>
<accession>A0ABR9K2W9</accession>
<organism evidence="2 3">
    <name type="scientific">Actinomadura algeriensis</name>
    <dbReference type="NCBI Taxonomy" id="1679523"/>
    <lineage>
        <taxon>Bacteria</taxon>
        <taxon>Bacillati</taxon>
        <taxon>Actinomycetota</taxon>
        <taxon>Actinomycetes</taxon>
        <taxon>Streptosporangiales</taxon>
        <taxon>Thermomonosporaceae</taxon>
        <taxon>Actinomadura</taxon>
    </lineage>
</organism>
<feature type="region of interest" description="Disordered" evidence="1">
    <location>
        <begin position="175"/>
        <end position="199"/>
    </location>
</feature>
<protein>
    <recommendedName>
        <fullName evidence="4">DUF4388 domain-containing protein</fullName>
    </recommendedName>
</protein>
<evidence type="ECO:0008006" key="4">
    <source>
        <dbReference type="Google" id="ProtNLM"/>
    </source>
</evidence>
<comment type="caution">
    <text evidence="2">The sequence shown here is derived from an EMBL/GenBank/DDBJ whole genome shotgun (WGS) entry which is preliminary data.</text>
</comment>
<reference evidence="2 3" key="1">
    <citation type="submission" date="2020-10" db="EMBL/GenBank/DDBJ databases">
        <title>Sequencing the genomes of 1000 actinobacteria strains.</title>
        <authorList>
            <person name="Klenk H.-P."/>
        </authorList>
    </citation>
    <scope>NUCLEOTIDE SEQUENCE [LARGE SCALE GENOMIC DNA]</scope>
    <source>
        <strain evidence="2 3">DSM 46744</strain>
    </source>
</reference>
<gene>
    <name evidence="2" type="ORF">H4W34_007032</name>
</gene>
<evidence type="ECO:0000256" key="1">
    <source>
        <dbReference type="SAM" id="MobiDB-lite"/>
    </source>
</evidence>
<name>A0ABR9K2W9_9ACTN</name>
<evidence type="ECO:0000313" key="3">
    <source>
        <dbReference type="Proteomes" id="UP000627838"/>
    </source>
</evidence>
<feature type="compositionally biased region" description="Pro residues" evidence="1">
    <location>
        <begin position="243"/>
        <end position="259"/>
    </location>
</feature>
<evidence type="ECO:0000313" key="2">
    <source>
        <dbReference type="EMBL" id="MBE1537199.1"/>
    </source>
</evidence>